<evidence type="ECO:0000256" key="1">
    <source>
        <dbReference type="SAM" id="Phobius"/>
    </source>
</evidence>
<dbReference type="InterPro" id="IPR051624">
    <property type="entry name" value="RMD1/Sad1-interacting"/>
</dbReference>
<feature type="domain" description="DUF155" evidence="2">
    <location>
        <begin position="48"/>
        <end position="215"/>
    </location>
</feature>
<evidence type="ECO:0000313" key="3">
    <source>
        <dbReference type="EMBL" id="CDR32965.1"/>
    </source>
</evidence>
<feature type="transmembrane region" description="Helical" evidence="1">
    <location>
        <begin position="242"/>
        <end position="261"/>
    </location>
</feature>
<dbReference type="eggNOG" id="COG1723">
    <property type="taxonomic scope" value="Bacteria"/>
</dbReference>
<gene>
    <name evidence="3" type="ORF">CSEC_0123</name>
</gene>
<dbReference type="InterPro" id="IPR003734">
    <property type="entry name" value="DUF155"/>
</dbReference>
<dbReference type="PANTHER" id="PTHR16255:SF1">
    <property type="entry name" value="REQUIRED FOR MEIOTIC NUCLEAR DIVISION PROTEIN 1 HOMOLOG"/>
    <property type="match status" value="1"/>
</dbReference>
<evidence type="ECO:0000313" key="4">
    <source>
        <dbReference type="Proteomes" id="UP000031552"/>
    </source>
</evidence>
<dbReference type="Proteomes" id="UP000031552">
    <property type="component" value="Unassembled WGS sequence"/>
</dbReference>
<comment type="caution">
    <text evidence="3">The sequence shown here is derived from an EMBL/GenBank/DDBJ whole genome shotgun (WGS) entry which is preliminary data.</text>
</comment>
<keyword evidence="1" id="KW-1133">Transmembrane helix</keyword>
<keyword evidence="1" id="KW-0472">Membrane</keyword>
<dbReference type="PANTHER" id="PTHR16255">
    <property type="entry name" value="REQUIRED FOR MEIOTIC NUCLEAR DIVISION PROTEIN 1 HOMOLOG"/>
    <property type="match status" value="1"/>
</dbReference>
<sequence length="264" mass="30682">MECYSVCTAASYLTKALDDFFRQTRNAARHREVIYVNWIGSQGERGDVFFFPYGAFVSWGLNFDEVKKIREEIRPFEETSLDPFEKDKIHFSINGKSSFKNDLISLADDNLLTKLAFSHGLAQSVKLGTFEIMIQSNFEKTKYLPEALAKHGRIPLSRKEIRRCMGILFLERSSINLHVNVLDTPEFFWEYPQYESIYQMTAVELDLQPRAKALNHQLDVMHDLFEMLGNELNHQHSSRLELAIIILIILEVALVFFHDILKLI</sequence>
<dbReference type="OrthoDB" id="529323at2"/>
<keyword evidence="4" id="KW-1185">Reference proteome</keyword>
<dbReference type="AlphaFoldDB" id="A0A090CZR2"/>
<dbReference type="STRING" id="1437425.CSEC_0123"/>
<reference evidence="3" key="2">
    <citation type="submission" date="2014-09" db="EMBL/GenBank/DDBJ databases">
        <title>Criblamydia sequanensis harbors a mega-plasmid encoding arsenite resistance.</title>
        <authorList>
            <person name="Bertelli C."/>
            <person name="Goesmann A."/>
            <person name="Greub G."/>
        </authorList>
    </citation>
    <scope>NUCLEOTIDE SEQUENCE [LARGE SCALE GENOMIC DNA]</scope>
    <source>
        <strain evidence="3">CRIB-18</strain>
    </source>
</reference>
<dbReference type="EMBL" id="CCEJ010000001">
    <property type="protein sequence ID" value="CDR32965.1"/>
    <property type="molecule type" value="Genomic_DNA"/>
</dbReference>
<evidence type="ECO:0000259" key="2">
    <source>
        <dbReference type="Pfam" id="PF02582"/>
    </source>
</evidence>
<reference evidence="3" key="1">
    <citation type="submission" date="2013-12" db="EMBL/GenBank/DDBJ databases">
        <authorList>
            <person name="Linke B."/>
        </authorList>
    </citation>
    <scope>NUCLEOTIDE SEQUENCE [LARGE SCALE GENOMIC DNA]</scope>
    <source>
        <strain evidence="3">CRIB-18</strain>
    </source>
</reference>
<organism evidence="3 4">
    <name type="scientific">Candidatus Criblamydia sequanensis CRIB-18</name>
    <dbReference type="NCBI Taxonomy" id="1437425"/>
    <lineage>
        <taxon>Bacteria</taxon>
        <taxon>Pseudomonadati</taxon>
        <taxon>Chlamydiota</taxon>
        <taxon>Chlamydiia</taxon>
        <taxon>Parachlamydiales</taxon>
        <taxon>Candidatus Criblamydiaceae</taxon>
        <taxon>Candidatus Criblamydia</taxon>
    </lineage>
</organism>
<proteinExistence type="predicted"/>
<dbReference type="RefSeq" id="WP_041016474.1">
    <property type="nucleotide sequence ID" value="NZ_CCEJ010000001.1"/>
</dbReference>
<dbReference type="Pfam" id="PF02582">
    <property type="entry name" value="DUF155"/>
    <property type="match status" value="1"/>
</dbReference>
<name>A0A090CZR2_9BACT</name>
<keyword evidence="1" id="KW-0812">Transmembrane</keyword>
<accession>A0A090CZR2</accession>
<protein>
    <submittedName>
        <fullName evidence="3">Conserved putative membrane protein</fullName>
    </submittedName>
</protein>